<keyword evidence="2" id="KW-1185">Reference proteome</keyword>
<protein>
    <submittedName>
        <fullName evidence="1">Uncharacterized protein</fullName>
    </submittedName>
</protein>
<comment type="caution">
    <text evidence="1">The sequence shown here is derived from an EMBL/GenBank/DDBJ whole genome shotgun (WGS) entry which is preliminary data.</text>
</comment>
<dbReference type="EMBL" id="JAKKPZ010000102">
    <property type="protein sequence ID" value="KAI1702256.1"/>
    <property type="molecule type" value="Genomic_DNA"/>
</dbReference>
<gene>
    <name evidence="1" type="ORF">DdX_15595</name>
</gene>
<accession>A0AAD4R0V1</accession>
<evidence type="ECO:0000313" key="2">
    <source>
        <dbReference type="Proteomes" id="UP001201812"/>
    </source>
</evidence>
<dbReference type="AlphaFoldDB" id="A0AAD4R0V1"/>
<organism evidence="1 2">
    <name type="scientific">Ditylenchus destructor</name>
    <dbReference type="NCBI Taxonomy" id="166010"/>
    <lineage>
        <taxon>Eukaryota</taxon>
        <taxon>Metazoa</taxon>
        <taxon>Ecdysozoa</taxon>
        <taxon>Nematoda</taxon>
        <taxon>Chromadorea</taxon>
        <taxon>Rhabditida</taxon>
        <taxon>Tylenchina</taxon>
        <taxon>Tylenchomorpha</taxon>
        <taxon>Sphaerularioidea</taxon>
        <taxon>Anguinidae</taxon>
        <taxon>Anguininae</taxon>
        <taxon>Ditylenchus</taxon>
    </lineage>
</organism>
<reference evidence="1" key="1">
    <citation type="submission" date="2022-01" db="EMBL/GenBank/DDBJ databases">
        <title>Genome Sequence Resource for Two Populations of Ditylenchus destructor, the Migratory Endoparasitic Phytonematode.</title>
        <authorList>
            <person name="Zhang H."/>
            <person name="Lin R."/>
            <person name="Xie B."/>
        </authorList>
    </citation>
    <scope>NUCLEOTIDE SEQUENCE</scope>
    <source>
        <strain evidence="1">BazhouSP</strain>
    </source>
</reference>
<proteinExistence type="predicted"/>
<sequence>MSCSKPVPPILSSDILDRNRTAFLTDCAFKEDRTLCVEQFLAGQKCSIDQSKRYWVDYEYYSFAEMRPYLGPTVRINEMDIGVAVSTFIPQHVTEMESIAYLWRDGWIAIWNAQNDNSLVGTQDFPLILTSPTILQCPLLIMNNPNFSFKDSKVLYSVDVIDINYGYDDVDLMHWVEFFEQPGCKPIVIMSDFPRQSIDNVLDRLSKAFSSAILPNTFKLVFVYFDQPLIEFCETNKTSGETLELKRGAPTESRARLPLHRDYCFTLERSSIL</sequence>
<evidence type="ECO:0000313" key="1">
    <source>
        <dbReference type="EMBL" id="KAI1702256.1"/>
    </source>
</evidence>
<dbReference type="Proteomes" id="UP001201812">
    <property type="component" value="Unassembled WGS sequence"/>
</dbReference>
<name>A0AAD4R0V1_9BILA</name>